<dbReference type="PROSITE" id="PS50850">
    <property type="entry name" value="MFS"/>
    <property type="match status" value="1"/>
</dbReference>
<feature type="transmembrane region" description="Helical" evidence="7">
    <location>
        <begin position="280"/>
        <end position="300"/>
    </location>
</feature>
<keyword evidence="6 7" id="KW-0472">Membrane</keyword>
<reference evidence="10" key="1">
    <citation type="submission" date="2017-01" db="EMBL/GenBank/DDBJ databases">
        <authorList>
            <person name="Varghese N."/>
            <person name="Submissions S."/>
        </authorList>
    </citation>
    <scope>NUCLEOTIDE SEQUENCE [LARGE SCALE GENOMIC DNA]</scope>
    <source>
        <strain evidence="10">DSM 23127</strain>
    </source>
</reference>
<accession>A0A1N7J9F7</accession>
<keyword evidence="4 7" id="KW-0812">Transmembrane</keyword>
<feature type="transmembrane region" description="Helical" evidence="7">
    <location>
        <begin position="312"/>
        <end position="331"/>
    </location>
</feature>
<evidence type="ECO:0000256" key="6">
    <source>
        <dbReference type="ARBA" id="ARBA00023136"/>
    </source>
</evidence>
<keyword evidence="5 7" id="KW-1133">Transmembrane helix</keyword>
<comment type="subcellular location">
    <subcellularLocation>
        <location evidence="1">Cell membrane</location>
        <topology evidence="1">Multi-pass membrane protein</topology>
    </subcellularLocation>
</comment>
<dbReference type="InterPro" id="IPR011701">
    <property type="entry name" value="MFS"/>
</dbReference>
<dbReference type="PANTHER" id="PTHR43266">
    <property type="entry name" value="MACROLIDE-EFFLUX PROTEIN"/>
    <property type="match status" value="1"/>
</dbReference>
<evidence type="ECO:0000256" key="5">
    <source>
        <dbReference type="ARBA" id="ARBA00022989"/>
    </source>
</evidence>
<evidence type="ECO:0000313" key="9">
    <source>
        <dbReference type="EMBL" id="SIS45965.1"/>
    </source>
</evidence>
<feature type="transmembrane region" description="Helical" evidence="7">
    <location>
        <begin position="343"/>
        <end position="364"/>
    </location>
</feature>
<dbReference type="OrthoDB" id="2276409at2"/>
<feature type="transmembrane region" description="Helical" evidence="7">
    <location>
        <begin position="48"/>
        <end position="68"/>
    </location>
</feature>
<keyword evidence="10" id="KW-1185">Reference proteome</keyword>
<dbReference type="PRINTS" id="PR01988">
    <property type="entry name" value="EXPORTERBACE"/>
</dbReference>
<dbReference type="PANTHER" id="PTHR43266:SF2">
    <property type="entry name" value="MAJOR FACILITATOR SUPERFAMILY (MFS) PROFILE DOMAIN-CONTAINING PROTEIN"/>
    <property type="match status" value="1"/>
</dbReference>
<dbReference type="STRING" id="570947.SAMN05421687_104212"/>
<dbReference type="GO" id="GO:0005886">
    <property type="term" value="C:plasma membrane"/>
    <property type="evidence" value="ECO:0007669"/>
    <property type="project" value="UniProtKB-SubCell"/>
</dbReference>
<dbReference type="InterPro" id="IPR036259">
    <property type="entry name" value="MFS_trans_sf"/>
</dbReference>
<evidence type="ECO:0000256" key="1">
    <source>
        <dbReference type="ARBA" id="ARBA00004651"/>
    </source>
</evidence>
<evidence type="ECO:0000256" key="2">
    <source>
        <dbReference type="ARBA" id="ARBA00022448"/>
    </source>
</evidence>
<dbReference type="Gene3D" id="1.20.1250.20">
    <property type="entry name" value="MFS general substrate transporter like domains"/>
    <property type="match status" value="1"/>
</dbReference>
<evidence type="ECO:0000259" key="8">
    <source>
        <dbReference type="PROSITE" id="PS50850"/>
    </source>
</evidence>
<feature type="transmembrane region" description="Helical" evidence="7">
    <location>
        <begin position="254"/>
        <end position="273"/>
    </location>
</feature>
<dbReference type="Proteomes" id="UP000187608">
    <property type="component" value="Unassembled WGS sequence"/>
</dbReference>
<evidence type="ECO:0000313" key="10">
    <source>
        <dbReference type="Proteomes" id="UP000187608"/>
    </source>
</evidence>
<feature type="transmembrane region" description="Helical" evidence="7">
    <location>
        <begin position="88"/>
        <end position="115"/>
    </location>
</feature>
<dbReference type="EMBL" id="FTOC01000004">
    <property type="protein sequence ID" value="SIS45965.1"/>
    <property type="molecule type" value="Genomic_DNA"/>
</dbReference>
<dbReference type="SUPFAM" id="SSF103473">
    <property type="entry name" value="MFS general substrate transporter"/>
    <property type="match status" value="1"/>
</dbReference>
<feature type="transmembrane region" description="Helical" evidence="7">
    <location>
        <begin position="216"/>
        <end position="234"/>
    </location>
</feature>
<dbReference type="AlphaFoldDB" id="A0A1N7J9F7"/>
<proteinExistence type="predicted"/>
<organism evidence="9 10">
    <name type="scientific">Salimicrobium flavidum</name>
    <dbReference type="NCBI Taxonomy" id="570947"/>
    <lineage>
        <taxon>Bacteria</taxon>
        <taxon>Bacillati</taxon>
        <taxon>Bacillota</taxon>
        <taxon>Bacilli</taxon>
        <taxon>Bacillales</taxon>
        <taxon>Bacillaceae</taxon>
        <taxon>Salimicrobium</taxon>
    </lineage>
</organism>
<evidence type="ECO:0000256" key="3">
    <source>
        <dbReference type="ARBA" id="ARBA00022475"/>
    </source>
</evidence>
<sequence length="418" mass="45020">MEQSLWKNKNYITLMSAQLISSLGDWLSMIAIFTMVGIRWEASPFEVSLTMLSLAVPMALFGPFAGVVSDKFPRKSLMIVSDIVRAGLIIGLAFASSIWMVYGFLFAIGCFSAVFVPSKNGKLKEIVDQTQLKSAMSVTSAIDSGTKIAGPLLSGLLVTLFPVSTVFFIDGATFLLSAVLLIFIREDRVLSTSTEKGTESFKQDWLEGFAFMKEHVFLLSGLVIIGSGLLILQLADSQFIVLIRQLSEASPDLFGYLITASGVGMLTASVILARNTDYNAFLLMVSGMTGLGLSFSLLGWFTQLDLAYSTSWMILLGFVAGFTSSLGFIPFQASIQVTTPPHLTGRVFGVVNSVTTTATIVGPLTGGILATVYGVIPIFISTGILLVLLSLVFFMNRRKLNGTENERLPKTAAANGHS</sequence>
<evidence type="ECO:0000256" key="4">
    <source>
        <dbReference type="ARBA" id="ARBA00022692"/>
    </source>
</evidence>
<name>A0A1N7J9F7_9BACI</name>
<dbReference type="CDD" id="cd06173">
    <property type="entry name" value="MFS_MefA_like"/>
    <property type="match status" value="1"/>
</dbReference>
<protein>
    <submittedName>
        <fullName evidence="9">Predicted arabinose efflux permease, MFS family</fullName>
    </submittedName>
</protein>
<evidence type="ECO:0000256" key="7">
    <source>
        <dbReference type="SAM" id="Phobius"/>
    </source>
</evidence>
<dbReference type="InterPro" id="IPR020846">
    <property type="entry name" value="MFS_dom"/>
</dbReference>
<feature type="domain" description="Major facilitator superfamily (MFS) profile" evidence="8">
    <location>
        <begin position="10"/>
        <end position="399"/>
    </location>
</feature>
<gene>
    <name evidence="9" type="ORF">SAMN05421687_104212</name>
</gene>
<feature type="transmembrane region" description="Helical" evidence="7">
    <location>
        <begin position="370"/>
        <end position="394"/>
    </location>
</feature>
<keyword evidence="3" id="KW-1003">Cell membrane</keyword>
<feature type="transmembrane region" description="Helical" evidence="7">
    <location>
        <begin position="160"/>
        <end position="184"/>
    </location>
</feature>
<keyword evidence="2" id="KW-0813">Transport</keyword>
<dbReference type="GO" id="GO:0022857">
    <property type="term" value="F:transmembrane transporter activity"/>
    <property type="evidence" value="ECO:0007669"/>
    <property type="project" value="InterPro"/>
</dbReference>
<feature type="transmembrane region" description="Helical" evidence="7">
    <location>
        <begin position="12"/>
        <end position="36"/>
    </location>
</feature>
<dbReference type="InterPro" id="IPR022324">
    <property type="entry name" value="Bacilysin_exporter_BacE_put"/>
</dbReference>
<dbReference type="Pfam" id="PF07690">
    <property type="entry name" value="MFS_1"/>
    <property type="match status" value="2"/>
</dbReference>
<dbReference type="RefSeq" id="WP_076558415.1">
    <property type="nucleotide sequence ID" value="NZ_FTOC01000004.1"/>
</dbReference>